<reference evidence="9" key="1">
    <citation type="submission" date="2019-08" db="EMBL/GenBank/DDBJ databases">
        <authorList>
            <person name="Kucharzyk K."/>
            <person name="Murdoch R.W."/>
            <person name="Higgins S."/>
            <person name="Loffler F."/>
        </authorList>
    </citation>
    <scope>NUCLEOTIDE SEQUENCE</scope>
</reference>
<dbReference type="PROSITE" id="PS00365">
    <property type="entry name" value="NIR_SIR"/>
    <property type="match status" value="1"/>
</dbReference>
<dbReference type="GO" id="GO:0051539">
    <property type="term" value="F:4 iron, 4 sulfur cluster binding"/>
    <property type="evidence" value="ECO:0007669"/>
    <property type="project" value="UniProtKB-KW"/>
</dbReference>
<evidence type="ECO:0000256" key="4">
    <source>
        <dbReference type="ARBA" id="ARBA00023002"/>
    </source>
</evidence>
<evidence type="ECO:0000256" key="2">
    <source>
        <dbReference type="ARBA" id="ARBA00022617"/>
    </source>
</evidence>
<accession>A0A644YJ13</accession>
<dbReference type="EMBL" id="VSSQ01005290">
    <property type="protein sequence ID" value="MPM28575.1"/>
    <property type="molecule type" value="Genomic_DNA"/>
</dbReference>
<dbReference type="GO" id="GO:0020037">
    <property type="term" value="F:heme binding"/>
    <property type="evidence" value="ECO:0007669"/>
    <property type="project" value="InterPro"/>
</dbReference>
<organism evidence="9">
    <name type="scientific">bioreactor metagenome</name>
    <dbReference type="NCBI Taxonomy" id="1076179"/>
    <lineage>
        <taxon>unclassified sequences</taxon>
        <taxon>metagenomes</taxon>
        <taxon>ecological metagenomes</taxon>
    </lineage>
</organism>
<feature type="domain" description="Nitrite/sulphite reductase 4Fe-4S" evidence="7">
    <location>
        <begin position="81"/>
        <end position="214"/>
    </location>
</feature>
<evidence type="ECO:0000259" key="7">
    <source>
        <dbReference type="Pfam" id="PF01077"/>
    </source>
</evidence>
<dbReference type="Gene3D" id="3.30.413.10">
    <property type="entry name" value="Sulfite Reductase Hemoprotein, domain 1"/>
    <property type="match status" value="1"/>
</dbReference>
<dbReference type="InterPro" id="IPR036136">
    <property type="entry name" value="Nit/Sulf_reduc_fer-like_dom_sf"/>
</dbReference>
<keyword evidence="3" id="KW-0479">Metal-binding</keyword>
<dbReference type="InterPro" id="IPR006067">
    <property type="entry name" value="NO2/SO3_Rdtase_4Fe4S_dom"/>
</dbReference>
<evidence type="ECO:0000256" key="5">
    <source>
        <dbReference type="ARBA" id="ARBA00023004"/>
    </source>
</evidence>
<dbReference type="Pfam" id="PF03460">
    <property type="entry name" value="NIR_SIR_ferr"/>
    <property type="match status" value="1"/>
</dbReference>
<keyword evidence="6" id="KW-0411">Iron-sulfur</keyword>
<name>A0A644YJ13_9ZZZZ</name>
<evidence type="ECO:0000259" key="8">
    <source>
        <dbReference type="Pfam" id="PF03460"/>
    </source>
</evidence>
<gene>
    <name evidence="9" type="primary">nasD_7</name>
    <name evidence="9" type="ORF">SDC9_75101</name>
</gene>
<dbReference type="PRINTS" id="PR00397">
    <property type="entry name" value="SIROHAEM"/>
</dbReference>
<dbReference type="GO" id="GO:0046872">
    <property type="term" value="F:metal ion binding"/>
    <property type="evidence" value="ECO:0007669"/>
    <property type="project" value="UniProtKB-KW"/>
</dbReference>
<evidence type="ECO:0000313" key="9">
    <source>
        <dbReference type="EMBL" id="MPM28575.1"/>
    </source>
</evidence>
<dbReference type="InterPro" id="IPR045854">
    <property type="entry name" value="NO2/SO3_Rdtase_4Fe4S_sf"/>
</dbReference>
<keyword evidence="1" id="KW-0004">4Fe-4S</keyword>
<evidence type="ECO:0000256" key="3">
    <source>
        <dbReference type="ARBA" id="ARBA00022723"/>
    </source>
</evidence>
<keyword evidence="2" id="KW-0349">Heme</keyword>
<dbReference type="EC" id="1.7.1.4" evidence="9"/>
<dbReference type="Pfam" id="PF01077">
    <property type="entry name" value="NIR_SIR"/>
    <property type="match status" value="1"/>
</dbReference>
<protein>
    <submittedName>
        <fullName evidence="9">Nitrite reductase [NAD(P)H]</fullName>
        <ecNumber evidence="9">1.7.1.4</ecNumber>
    </submittedName>
</protein>
<sequence length="221" mass="23762">MNLPLAKVPILNKRVKFPVTPHIPGGLATPDQLRRLAETAEKFGGTLKIVGSSITIMGLNLVDGEKALADLGAKPESFISKSVRPVNMCPGKPHCPMAQQDSTELGLSLDAEFFGQEAPAKIRVGVSGCPNCCAEVFVKDIGLYGTAKGYVMAVGGNSGRKAQIAQVVADGVQSHEVSPIIAGILEYFRKNGKTKERLGQTIERLGWEEFKSLTIPEQYRK</sequence>
<dbReference type="InterPro" id="IPR052034">
    <property type="entry name" value="NasD-like"/>
</dbReference>
<comment type="caution">
    <text evidence="9">The sequence shown here is derived from an EMBL/GenBank/DDBJ whole genome shotgun (WGS) entry which is preliminary data.</text>
</comment>
<dbReference type="InterPro" id="IPR006066">
    <property type="entry name" value="NO2/SO3_Rdtase_FeS/sirohaem_BS"/>
</dbReference>
<keyword evidence="4 9" id="KW-0560">Oxidoreductase</keyword>
<keyword evidence="5" id="KW-0408">Iron</keyword>
<dbReference type="AlphaFoldDB" id="A0A644YJ13"/>
<dbReference type="PANTHER" id="PTHR43809:SF1">
    <property type="entry name" value="NITRITE REDUCTASE (NADH) LARGE SUBUNIT"/>
    <property type="match status" value="1"/>
</dbReference>
<evidence type="ECO:0000256" key="6">
    <source>
        <dbReference type="ARBA" id="ARBA00023014"/>
    </source>
</evidence>
<dbReference type="PANTHER" id="PTHR43809">
    <property type="entry name" value="NITRITE REDUCTASE (NADH) LARGE SUBUNIT"/>
    <property type="match status" value="1"/>
</dbReference>
<dbReference type="InterPro" id="IPR005117">
    <property type="entry name" value="NiRdtase/SiRdtase_haem-b_fer"/>
</dbReference>
<feature type="domain" description="Nitrite/Sulfite reductase ferredoxin-like" evidence="8">
    <location>
        <begin position="19"/>
        <end position="49"/>
    </location>
</feature>
<dbReference type="SUPFAM" id="SSF55124">
    <property type="entry name" value="Nitrite/Sulfite reductase N-terminal domain-like"/>
    <property type="match status" value="1"/>
</dbReference>
<proteinExistence type="predicted"/>
<dbReference type="SUPFAM" id="SSF56014">
    <property type="entry name" value="Nitrite and sulphite reductase 4Fe-4S domain-like"/>
    <property type="match status" value="1"/>
</dbReference>
<evidence type="ECO:0000256" key="1">
    <source>
        <dbReference type="ARBA" id="ARBA00022485"/>
    </source>
</evidence>
<dbReference type="GO" id="GO:0008942">
    <property type="term" value="F:nitrite reductase [NAD(P)H] activity"/>
    <property type="evidence" value="ECO:0007669"/>
    <property type="project" value="UniProtKB-EC"/>
</dbReference>